<dbReference type="Pfam" id="PF08722">
    <property type="entry name" value="Tn7_TnsA-like_N"/>
    <property type="match status" value="1"/>
</dbReference>
<dbReference type="Proteomes" id="UP000195963">
    <property type="component" value="Unassembled WGS sequence"/>
</dbReference>
<organism evidence="2 3">
    <name type="scientific">Photobacterium malacitanum</name>
    <dbReference type="NCBI Taxonomy" id="2204294"/>
    <lineage>
        <taxon>Bacteria</taxon>
        <taxon>Pseudomonadati</taxon>
        <taxon>Pseudomonadota</taxon>
        <taxon>Gammaproteobacteria</taxon>
        <taxon>Vibrionales</taxon>
        <taxon>Vibrionaceae</taxon>
        <taxon>Photobacterium</taxon>
    </lineage>
</organism>
<dbReference type="Gene3D" id="3.40.1350.10">
    <property type="match status" value="1"/>
</dbReference>
<reference evidence="3" key="1">
    <citation type="submission" date="2017-06" db="EMBL/GenBank/DDBJ databases">
        <authorList>
            <person name="Rodrigo-Torres L."/>
            <person name="Arahal R.D."/>
            <person name="Lucena T."/>
        </authorList>
    </citation>
    <scope>NUCLEOTIDE SEQUENCE [LARGE SCALE GENOMIC DNA]</scope>
    <source>
        <strain evidence="3">CECT 9190</strain>
    </source>
</reference>
<feature type="domain" description="TnsA endonuclease N-terminal" evidence="1">
    <location>
        <begin position="74"/>
        <end position="169"/>
    </location>
</feature>
<dbReference type="InterPro" id="IPR011335">
    <property type="entry name" value="Restrct_endonuc-II-like"/>
</dbReference>
<dbReference type="RefSeq" id="WP_065173065.1">
    <property type="nucleotide sequence ID" value="NZ_FYAK01000002.1"/>
</dbReference>
<dbReference type="GO" id="GO:0003676">
    <property type="term" value="F:nucleic acid binding"/>
    <property type="evidence" value="ECO:0007669"/>
    <property type="project" value="InterPro"/>
</dbReference>
<proteinExistence type="predicted"/>
<dbReference type="InterPro" id="IPR011856">
    <property type="entry name" value="tRNA_endonuc-like_dom_sf"/>
</dbReference>
<dbReference type="AlphaFoldDB" id="A0A1Y6MG48"/>
<evidence type="ECO:0000313" key="2">
    <source>
        <dbReference type="EMBL" id="SMY34171.1"/>
    </source>
</evidence>
<dbReference type="SUPFAM" id="SSF52980">
    <property type="entry name" value="Restriction endonuclease-like"/>
    <property type="match status" value="1"/>
</dbReference>
<dbReference type="EMBL" id="FYAK01000002">
    <property type="protein sequence ID" value="SMY34171.1"/>
    <property type="molecule type" value="Genomic_DNA"/>
</dbReference>
<evidence type="ECO:0000313" key="3">
    <source>
        <dbReference type="Proteomes" id="UP000195963"/>
    </source>
</evidence>
<protein>
    <submittedName>
        <fullName evidence="2">Transposon Tn7 transposition protein TnsA</fullName>
    </submittedName>
</protein>
<gene>
    <name evidence="2" type="primary">tnsA</name>
    <name evidence="2" type="ORF">PMAL9190_01533</name>
</gene>
<dbReference type="InterPro" id="IPR014833">
    <property type="entry name" value="TnsA_N"/>
</dbReference>
<keyword evidence="3" id="KW-1185">Reference proteome</keyword>
<dbReference type="CDD" id="cd22362">
    <property type="entry name" value="TnsA_endonuclease-like"/>
    <property type="match status" value="1"/>
</dbReference>
<evidence type="ECO:0000259" key="1">
    <source>
        <dbReference type="Pfam" id="PF08722"/>
    </source>
</evidence>
<sequence length="276" mass="31780">MARRRKLESLADFQRALKQKYGLGEKESYKPWIRVQDIPSKGNSGKIDGIKTNRVHHTLSEHESSFFYLAEFCDSVIDIREQFPLLPLDLSVKIAQQLDVSHPIIVSSKSKEFNVMTTDFLLTRTDGQSCWFEAISVKPLAELTNKRTAEKLDIERVWWELLGVPFHLYIMTENNKIQSKNIQWFTTPIRQNNTTLNYSLINAAKLLVPQGILLVEDICNDFVHNLNIEHDDALVLLKILFATKEITVNLDKPIGEIGIVEVIKNNKDISRQVNEY</sequence>
<name>A0A1Y6MG48_9GAMM</name>
<accession>A0A1Y6MG48</accession>